<protein>
    <submittedName>
        <fullName evidence="1">Uncharacterized protein</fullName>
    </submittedName>
</protein>
<accession>A0ACB9ZWA6</accession>
<comment type="caution">
    <text evidence="1">The sequence shown here is derived from an EMBL/GenBank/DDBJ whole genome shotgun (WGS) entry which is preliminary data.</text>
</comment>
<gene>
    <name evidence="1" type="ORF">M9H77_29416</name>
</gene>
<sequence length="147" mass="17707">MAMSENWQLFVYNRRNNHAIGVYHHDHTQAHTDYIQRSCQDEEEKDTGAQHGRRSSLFKCSTVVIRLHIYYLILSFKFKFMMAGLYNMPLLEFVRMTPTKRRTSPSRYMRWLDRRPRCSRFIIYSKSKWGKSTRKIRVTITTPHTRG</sequence>
<organism evidence="1 2">
    <name type="scientific">Catharanthus roseus</name>
    <name type="common">Madagascar periwinkle</name>
    <name type="synonym">Vinca rosea</name>
    <dbReference type="NCBI Taxonomy" id="4058"/>
    <lineage>
        <taxon>Eukaryota</taxon>
        <taxon>Viridiplantae</taxon>
        <taxon>Streptophyta</taxon>
        <taxon>Embryophyta</taxon>
        <taxon>Tracheophyta</taxon>
        <taxon>Spermatophyta</taxon>
        <taxon>Magnoliopsida</taxon>
        <taxon>eudicotyledons</taxon>
        <taxon>Gunneridae</taxon>
        <taxon>Pentapetalae</taxon>
        <taxon>asterids</taxon>
        <taxon>lamiids</taxon>
        <taxon>Gentianales</taxon>
        <taxon>Apocynaceae</taxon>
        <taxon>Rauvolfioideae</taxon>
        <taxon>Vinceae</taxon>
        <taxon>Catharanthinae</taxon>
        <taxon>Catharanthus</taxon>
    </lineage>
</organism>
<proteinExistence type="predicted"/>
<reference evidence="2" key="1">
    <citation type="journal article" date="2023" name="Nat. Plants">
        <title>Single-cell RNA sequencing provides a high-resolution roadmap for understanding the multicellular compartmentation of specialized metabolism.</title>
        <authorList>
            <person name="Sun S."/>
            <person name="Shen X."/>
            <person name="Li Y."/>
            <person name="Li Y."/>
            <person name="Wang S."/>
            <person name="Li R."/>
            <person name="Zhang H."/>
            <person name="Shen G."/>
            <person name="Guo B."/>
            <person name="Wei J."/>
            <person name="Xu J."/>
            <person name="St-Pierre B."/>
            <person name="Chen S."/>
            <person name="Sun C."/>
        </authorList>
    </citation>
    <scope>NUCLEOTIDE SEQUENCE [LARGE SCALE GENOMIC DNA]</scope>
</reference>
<evidence type="ECO:0000313" key="2">
    <source>
        <dbReference type="Proteomes" id="UP001060085"/>
    </source>
</evidence>
<name>A0ACB9ZWA6_CATRO</name>
<dbReference type="EMBL" id="CM044707">
    <property type="protein sequence ID" value="KAI5652229.1"/>
    <property type="molecule type" value="Genomic_DNA"/>
</dbReference>
<keyword evidence="2" id="KW-1185">Reference proteome</keyword>
<evidence type="ECO:0000313" key="1">
    <source>
        <dbReference type="EMBL" id="KAI5652229.1"/>
    </source>
</evidence>
<dbReference type="Proteomes" id="UP001060085">
    <property type="component" value="Linkage Group LG07"/>
</dbReference>